<feature type="compositionally biased region" description="Polar residues" evidence="1">
    <location>
        <begin position="388"/>
        <end position="398"/>
    </location>
</feature>
<evidence type="ECO:0000256" key="1">
    <source>
        <dbReference type="SAM" id="MobiDB-lite"/>
    </source>
</evidence>
<keyword evidence="2" id="KW-1133">Transmembrane helix</keyword>
<dbReference type="OrthoDB" id="352717at2759"/>
<evidence type="ECO:0000256" key="2">
    <source>
        <dbReference type="SAM" id="Phobius"/>
    </source>
</evidence>
<dbReference type="RefSeq" id="XP_013351095.1">
    <property type="nucleotide sequence ID" value="XM_013495641.1"/>
</dbReference>
<evidence type="ECO:0008006" key="5">
    <source>
        <dbReference type="Google" id="ProtNLM"/>
    </source>
</evidence>
<feature type="region of interest" description="Disordered" evidence="1">
    <location>
        <begin position="350"/>
        <end position="398"/>
    </location>
</feature>
<proteinExistence type="predicted"/>
<name>U6JUT8_9EIME</name>
<gene>
    <name evidence="3" type="ORF">EMH_0041600</name>
</gene>
<organism evidence="3 4">
    <name type="scientific">Eimeria mitis</name>
    <dbReference type="NCBI Taxonomy" id="44415"/>
    <lineage>
        <taxon>Eukaryota</taxon>
        <taxon>Sar</taxon>
        <taxon>Alveolata</taxon>
        <taxon>Apicomplexa</taxon>
        <taxon>Conoidasida</taxon>
        <taxon>Coccidia</taxon>
        <taxon>Eucoccidiorida</taxon>
        <taxon>Eimeriorina</taxon>
        <taxon>Eimeriidae</taxon>
        <taxon>Eimeria</taxon>
    </lineage>
</organism>
<dbReference type="GeneID" id="25378884"/>
<dbReference type="Proteomes" id="UP000030744">
    <property type="component" value="Unassembled WGS sequence"/>
</dbReference>
<evidence type="ECO:0000313" key="3">
    <source>
        <dbReference type="EMBL" id="CDJ28521.1"/>
    </source>
</evidence>
<dbReference type="EMBL" id="HG681414">
    <property type="protein sequence ID" value="CDJ28521.1"/>
    <property type="molecule type" value="Genomic_DNA"/>
</dbReference>
<reference evidence="3" key="2">
    <citation type="submission" date="2013-10" db="EMBL/GenBank/DDBJ databases">
        <authorList>
            <person name="Aslett M."/>
        </authorList>
    </citation>
    <scope>NUCLEOTIDE SEQUENCE [LARGE SCALE GENOMIC DNA]</scope>
    <source>
        <strain evidence="3">Houghton</strain>
    </source>
</reference>
<sequence>MGFLQPTHNVWSSDSAGDEGKLNEKSLAWHRTTSRLHLVIPTGGLNPDVRDELFRTSCRTCTAARAQKAQALLAAFAAASAVLLFVYICSLSIRRGKAALPFGRTLAASDDDEDSGESGSCVRDIDKAQGHAPHSYPFPSPYVPLSVESGHTDTSPALGRTSTVPRKRISSAATQRVNEAGEWASVKGNEKENVILEREAKLPRLEVPVQDIPPGHPPIPLDPALDILIDSMLSEIEDPLSEDIWLLDDDETRLTSSAVQIDRAEPVEWHGNRQSPSPCAQADQITPGVSGALSVLDGSEASDSTPLGFFESVLSESSHSGQHVLHEWLLSEAAQDLGEALSLMASSGMHSALPASSGEPEGAATGHGSLRTGTTESVMDPRVDGYATPQSDSSSEVL</sequence>
<reference evidence="3" key="1">
    <citation type="submission" date="2013-10" db="EMBL/GenBank/DDBJ databases">
        <title>Genomic analysis of the causative agents of coccidiosis in chickens.</title>
        <authorList>
            <person name="Reid A.J."/>
            <person name="Blake D."/>
            <person name="Billington K."/>
            <person name="Browne H."/>
            <person name="Dunn M."/>
            <person name="Hung S."/>
            <person name="Kawahara F."/>
            <person name="Miranda-Saavedra D."/>
            <person name="Mourier T."/>
            <person name="Nagra H."/>
            <person name="Otto T.D."/>
            <person name="Rawlings N."/>
            <person name="Sanchez A."/>
            <person name="Sanders M."/>
            <person name="Subramaniam C."/>
            <person name="Tay Y."/>
            <person name="Dear P."/>
            <person name="Doerig C."/>
            <person name="Gruber A."/>
            <person name="Parkinson J."/>
            <person name="Shirley M."/>
            <person name="Wan K.L."/>
            <person name="Berriman M."/>
            <person name="Tomley F."/>
            <person name="Pain A."/>
        </authorList>
    </citation>
    <scope>NUCLEOTIDE SEQUENCE [LARGE SCALE GENOMIC DNA]</scope>
    <source>
        <strain evidence="3">Houghton</strain>
    </source>
</reference>
<feature type="compositionally biased region" description="Polar residues" evidence="1">
    <location>
        <begin position="152"/>
        <end position="164"/>
    </location>
</feature>
<accession>U6JUT8</accession>
<feature type="region of interest" description="Disordered" evidence="1">
    <location>
        <begin position="142"/>
        <end position="170"/>
    </location>
</feature>
<dbReference type="VEuPathDB" id="ToxoDB:EMH_0041600"/>
<keyword evidence="2" id="KW-0472">Membrane</keyword>
<keyword evidence="4" id="KW-1185">Reference proteome</keyword>
<evidence type="ECO:0000313" key="4">
    <source>
        <dbReference type="Proteomes" id="UP000030744"/>
    </source>
</evidence>
<protein>
    <recommendedName>
        <fullName evidence="5">Transmembrane protein</fullName>
    </recommendedName>
</protein>
<feature type="transmembrane region" description="Helical" evidence="2">
    <location>
        <begin position="69"/>
        <end position="88"/>
    </location>
</feature>
<dbReference type="AlphaFoldDB" id="U6JUT8"/>
<keyword evidence="2" id="KW-0812">Transmembrane</keyword>